<dbReference type="InterPro" id="IPR001753">
    <property type="entry name" value="Enoyl-CoA_hydra/iso"/>
</dbReference>
<dbReference type="PANTHER" id="PTHR43802">
    <property type="entry name" value="ENOYL-COA HYDRATASE"/>
    <property type="match status" value="1"/>
</dbReference>
<accession>A0A556A6D7</accession>
<comment type="caution">
    <text evidence="2">The sequence shown here is derived from an EMBL/GenBank/DDBJ whole genome shotgun (WGS) entry which is preliminary data.</text>
</comment>
<sequence>MMTESPPEDTVVRTDLPGIPGAVMLRINRPEVKNALGPRDILLLSKHLFDCHHDPAVKVVLLTGTGDAFCAGADLKQMNQRTPEQRSEGGEAATELMLRIVSMPKIVVAAVNGATAGLGNHIAICSDLCLAREDANFHFTGATKGIPSLQMGALVLPMMIGLKRAKALVLRGGKVSARRAEELGFCNEVISADQWEAQLEQLAAEFSDRKAGTMAQNKYQMNQLVYQQIGALKLSSLAGAGQLAAAGQLITGRLANEVAR</sequence>
<dbReference type="Pfam" id="PF00378">
    <property type="entry name" value="ECH_1"/>
    <property type="match status" value="1"/>
</dbReference>
<dbReference type="SUPFAM" id="SSF52096">
    <property type="entry name" value="ClpP/crotonase"/>
    <property type="match status" value="1"/>
</dbReference>
<organism evidence="2 3">
    <name type="scientific">Verticiella sediminum</name>
    <dbReference type="NCBI Taxonomy" id="1247510"/>
    <lineage>
        <taxon>Bacteria</taxon>
        <taxon>Pseudomonadati</taxon>
        <taxon>Pseudomonadota</taxon>
        <taxon>Betaproteobacteria</taxon>
        <taxon>Burkholderiales</taxon>
        <taxon>Alcaligenaceae</taxon>
        <taxon>Verticiella</taxon>
    </lineage>
</organism>
<keyword evidence="3" id="KW-1185">Reference proteome</keyword>
<dbReference type="PANTHER" id="PTHR43802:SF1">
    <property type="entry name" value="IP11341P-RELATED"/>
    <property type="match status" value="1"/>
</dbReference>
<evidence type="ECO:0000313" key="3">
    <source>
        <dbReference type="Proteomes" id="UP000318405"/>
    </source>
</evidence>
<comment type="similarity">
    <text evidence="1">Belongs to the enoyl-CoA hydratase/isomerase family.</text>
</comment>
<keyword evidence="2" id="KW-0413">Isomerase</keyword>
<evidence type="ECO:0000313" key="2">
    <source>
        <dbReference type="EMBL" id="TSH88455.1"/>
    </source>
</evidence>
<dbReference type="EMBL" id="VLTJ01000044">
    <property type="protein sequence ID" value="TSH88455.1"/>
    <property type="molecule type" value="Genomic_DNA"/>
</dbReference>
<dbReference type="InterPro" id="IPR029045">
    <property type="entry name" value="ClpP/crotonase-like_dom_sf"/>
</dbReference>
<dbReference type="OrthoDB" id="9807606at2"/>
<dbReference type="Proteomes" id="UP000318405">
    <property type="component" value="Unassembled WGS sequence"/>
</dbReference>
<proteinExistence type="inferred from homology"/>
<dbReference type="Gene3D" id="3.90.226.10">
    <property type="entry name" value="2-enoyl-CoA Hydratase, Chain A, domain 1"/>
    <property type="match status" value="1"/>
</dbReference>
<dbReference type="AlphaFoldDB" id="A0A556A6D7"/>
<gene>
    <name evidence="2" type="ORF">FOZ76_26570</name>
</gene>
<dbReference type="GO" id="GO:0016853">
    <property type="term" value="F:isomerase activity"/>
    <property type="evidence" value="ECO:0007669"/>
    <property type="project" value="UniProtKB-KW"/>
</dbReference>
<evidence type="ECO:0000256" key="1">
    <source>
        <dbReference type="ARBA" id="ARBA00005254"/>
    </source>
</evidence>
<name>A0A556A6D7_9BURK</name>
<reference evidence="2 3" key="1">
    <citation type="submission" date="2019-07" db="EMBL/GenBank/DDBJ databases">
        <title>Qingshengfaniella alkalisoli gen. nov., sp. nov., isolated from saline soil.</title>
        <authorList>
            <person name="Xu L."/>
            <person name="Huang X.-X."/>
            <person name="Sun J.-Q."/>
        </authorList>
    </citation>
    <scope>NUCLEOTIDE SEQUENCE [LARGE SCALE GENOMIC DNA]</scope>
    <source>
        <strain evidence="2 3">DSM 27279</strain>
    </source>
</reference>
<protein>
    <submittedName>
        <fullName evidence="2">Enoyl-CoA hydratase/isomerase family protein</fullName>
    </submittedName>
</protein>
<dbReference type="CDD" id="cd06558">
    <property type="entry name" value="crotonase-like"/>
    <property type="match status" value="1"/>
</dbReference>